<dbReference type="OrthoDB" id="1104689at2759"/>
<dbReference type="InParanoid" id="A0A2P5EIR2"/>
<proteinExistence type="predicted"/>
<sequence>MAVTDKNGVYDFTFDAVDTVVYILSRQTQSSCGVIAKLPIGGCAIYPPTGLIRSPLGLLRTSEELLPDGRRRVVHRYTAGKFSYYRP</sequence>
<dbReference type="EMBL" id="JXTC01000148">
    <property type="protein sequence ID" value="PON85412.1"/>
    <property type="molecule type" value="Genomic_DNA"/>
</dbReference>
<protein>
    <submittedName>
        <fullName evidence="1">Uncharacterized protein</fullName>
    </submittedName>
</protein>
<keyword evidence="2" id="KW-1185">Reference proteome</keyword>
<name>A0A2P5EIR2_TREOI</name>
<organism evidence="1 2">
    <name type="scientific">Trema orientale</name>
    <name type="common">Charcoal tree</name>
    <name type="synonym">Celtis orientalis</name>
    <dbReference type="NCBI Taxonomy" id="63057"/>
    <lineage>
        <taxon>Eukaryota</taxon>
        <taxon>Viridiplantae</taxon>
        <taxon>Streptophyta</taxon>
        <taxon>Embryophyta</taxon>
        <taxon>Tracheophyta</taxon>
        <taxon>Spermatophyta</taxon>
        <taxon>Magnoliopsida</taxon>
        <taxon>eudicotyledons</taxon>
        <taxon>Gunneridae</taxon>
        <taxon>Pentapetalae</taxon>
        <taxon>rosids</taxon>
        <taxon>fabids</taxon>
        <taxon>Rosales</taxon>
        <taxon>Cannabaceae</taxon>
        <taxon>Trema</taxon>
    </lineage>
</organism>
<gene>
    <name evidence="1" type="ORF">TorRG33x02_188220</name>
</gene>
<accession>A0A2P5EIR2</accession>
<evidence type="ECO:0000313" key="2">
    <source>
        <dbReference type="Proteomes" id="UP000237000"/>
    </source>
</evidence>
<reference evidence="2" key="1">
    <citation type="submission" date="2016-06" db="EMBL/GenBank/DDBJ databases">
        <title>Parallel loss of symbiosis genes in relatives of nitrogen-fixing non-legume Parasponia.</title>
        <authorList>
            <person name="Van Velzen R."/>
            <person name="Holmer R."/>
            <person name="Bu F."/>
            <person name="Rutten L."/>
            <person name="Van Zeijl A."/>
            <person name="Liu W."/>
            <person name="Santuari L."/>
            <person name="Cao Q."/>
            <person name="Sharma T."/>
            <person name="Shen D."/>
            <person name="Roswanjaya Y."/>
            <person name="Wardhani T."/>
            <person name="Kalhor M.S."/>
            <person name="Jansen J."/>
            <person name="Van den Hoogen J."/>
            <person name="Gungor B."/>
            <person name="Hartog M."/>
            <person name="Hontelez J."/>
            <person name="Verver J."/>
            <person name="Yang W.-C."/>
            <person name="Schijlen E."/>
            <person name="Repin R."/>
            <person name="Schilthuizen M."/>
            <person name="Schranz E."/>
            <person name="Heidstra R."/>
            <person name="Miyata K."/>
            <person name="Fedorova E."/>
            <person name="Kohlen W."/>
            <person name="Bisseling T."/>
            <person name="Smit S."/>
            <person name="Geurts R."/>
        </authorList>
    </citation>
    <scope>NUCLEOTIDE SEQUENCE [LARGE SCALE GENOMIC DNA]</scope>
    <source>
        <strain evidence="2">cv. RG33-2</strain>
    </source>
</reference>
<evidence type="ECO:0000313" key="1">
    <source>
        <dbReference type="EMBL" id="PON85412.1"/>
    </source>
</evidence>
<dbReference type="Proteomes" id="UP000237000">
    <property type="component" value="Unassembled WGS sequence"/>
</dbReference>
<dbReference type="AlphaFoldDB" id="A0A2P5EIR2"/>
<comment type="caution">
    <text evidence="1">The sequence shown here is derived from an EMBL/GenBank/DDBJ whole genome shotgun (WGS) entry which is preliminary data.</text>
</comment>